<dbReference type="GeneID" id="106561767"/>
<feature type="region of interest" description="Disordered" evidence="2">
    <location>
        <begin position="164"/>
        <end position="192"/>
    </location>
</feature>
<feature type="compositionally biased region" description="Acidic residues" evidence="2">
    <location>
        <begin position="176"/>
        <end position="185"/>
    </location>
</feature>
<evidence type="ECO:0000313" key="5">
    <source>
        <dbReference type="RefSeq" id="XP_045544597.1"/>
    </source>
</evidence>
<name>A0ABM3CDF0_SALSA</name>
<feature type="compositionally biased region" description="Polar residues" evidence="2">
    <location>
        <begin position="1071"/>
        <end position="1097"/>
    </location>
</feature>
<keyword evidence="1" id="KW-0175">Coiled coil</keyword>
<feature type="coiled-coil region" evidence="1">
    <location>
        <begin position="618"/>
        <end position="645"/>
    </location>
</feature>
<dbReference type="PANTHER" id="PTHR10337">
    <property type="entry name" value="SHC TRANSFORMING PROTEIN"/>
    <property type="match status" value="1"/>
</dbReference>
<feature type="compositionally biased region" description="Basic and acidic residues" evidence="2">
    <location>
        <begin position="1051"/>
        <end position="1070"/>
    </location>
</feature>
<feature type="compositionally biased region" description="Polar residues" evidence="2">
    <location>
        <begin position="1027"/>
        <end position="1050"/>
    </location>
</feature>
<feature type="coiled-coil region" evidence="1">
    <location>
        <begin position="833"/>
        <end position="897"/>
    </location>
</feature>
<evidence type="ECO:0000313" key="6">
    <source>
        <dbReference type="RefSeq" id="XP_045544598.1"/>
    </source>
</evidence>
<dbReference type="InterPro" id="IPR051235">
    <property type="entry name" value="CEP152/SHC-Transforming"/>
</dbReference>
<feature type="compositionally biased region" description="Basic and acidic residues" evidence="2">
    <location>
        <begin position="806"/>
        <end position="824"/>
    </location>
</feature>
<feature type="region of interest" description="Disordered" evidence="2">
    <location>
        <begin position="806"/>
        <end position="826"/>
    </location>
</feature>
<evidence type="ECO:0000256" key="1">
    <source>
        <dbReference type="SAM" id="Coils"/>
    </source>
</evidence>
<dbReference type="RefSeq" id="XP_045544599.1">
    <property type="nucleotide sequence ID" value="XM_045688643.1"/>
</dbReference>
<accession>A0ABM3CDF0</accession>
<dbReference type="Pfam" id="PF25769">
    <property type="entry name" value="PLK4_bind_CEP152"/>
    <property type="match status" value="1"/>
</dbReference>
<proteinExistence type="predicted"/>
<keyword evidence="4" id="KW-1185">Reference proteome</keyword>
<sequence>MGPALVGDMHPMVEDTVEDVRNIQQSLWELHKLLTDLPDDMLEDSRDSSSPELDCSACSNTDTCNRQQQQPMWNHQQTEWSDHQTPASHEKNYEEVYNHSSYHDENPYEEAAGARQINGHASHTQQSHPPRRQPQAWNQEGQTEYLQEYQRYTRSDGYTYSSVDTEHAAADGPDFSTEEEEEGYGDELYPRGAVLPGVDYQVVGGQRDEQSYAGGDQNNTREHVQEEVVQCLRDQVRQQERRGEEEQVERAGVINALTQSQPQSQQQGAKLLQTGSVQEMGQLQIKLQQTQSAKTVSEDMNKALQLNTLEEKLRVDLEIQHQETVTQLRADLETQHQETVTQLRADLETQHQETVTQLRADLETQHQETVTQLRADLETQHQETVTQLRADLETQHQETVTQLRADLETQHQETVTQLRADLETQHQETVTQLRADLETQHQETVTQLRADLETQHQETVTQLRADLETQHQETVTQLRADLETQHQETVTQLRADLETQHQETVTQLRALWAEEKDKEVRQQVQTQLTKSKARWKEKVEGAVSRAYCRWLQDLPSLPEYKVALQREREKWEKVQEQHVQQQMSLVLTAAEERWQEERPRSSGEVQKVEEMQRCRQLEEHLKTEVAHLQSQVDREREEKAALLKAEMAAARASWSRDKQQEISSLQAFQEEQLKQARDEAQGEVALLLQKEAELQQALRDQEEDWRRLEESRGQEHRQAREEVLQELQAGLKEVQTVLLRGGAHKEKENGGEVEGRWRTSGSIKELLMSTCKYLISKAVAQAENEWKKISEEGLGRVLKESQERHEKELNQIHSSTDHKGEKSGCGKQCAENVSELQKKSQDLRRHLENACRQLQDTVKENKASMQHLKDDHEVALWKEKEHNLQELEKVKRSAAKESSGGSDMEQRFHAGLEQMKEQYMKAVEKIRGDMLRYLQQSKERAAEMIRVEVLRERQDTARKMRRDYLTCLQELLEDGGQATGAEKKIINVASKLAAMAKVLESPTKRTRKKSHGLPGSSLKTEAAIGSHPSNAFGSTSIKTQCPASHLPETTRSGRGEGRTLKTKMDSDLHSKTTSAAVKTTRNTRTMSKPTHQETLTNGKEKGAPANTAGKPHISSGLFLSLPPHKPSHQIGQTFLDCYRGDFTNVTLRTQTSRELYLQGAESGRSDDDNFLCHRSNTKTSLVQELPVRDGRGTRDWSMSSNGSQDGRHILAVNSYPDRKMETVPSAWTFFNR</sequence>
<dbReference type="PANTHER" id="PTHR10337:SF6">
    <property type="entry name" value="CENTROSOMAL PROTEIN OF 152 KDA"/>
    <property type="match status" value="1"/>
</dbReference>
<reference evidence="5 6" key="1">
    <citation type="submission" date="2025-05" db="UniProtKB">
        <authorList>
            <consortium name="RefSeq"/>
        </authorList>
    </citation>
    <scope>IDENTIFICATION</scope>
</reference>
<dbReference type="InterPro" id="IPR057659">
    <property type="entry name" value="CEP152_CC"/>
</dbReference>
<gene>
    <name evidence="5 6 7" type="primary">cep152</name>
</gene>
<dbReference type="Pfam" id="PF25770">
    <property type="entry name" value="CC_CEP63-bind_CEP152"/>
    <property type="match status" value="1"/>
</dbReference>
<feature type="region of interest" description="Disordered" evidence="2">
    <location>
        <begin position="1001"/>
        <end position="1108"/>
    </location>
</feature>
<dbReference type="InterPro" id="IPR057664">
    <property type="entry name" value="CEP152_PLK4_bind"/>
</dbReference>
<feature type="domain" description="CEP152 CEP63 binding coiled coil" evidence="3">
    <location>
        <begin position="912"/>
        <end position="962"/>
    </location>
</feature>
<organism evidence="4 7">
    <name type="scientific">Salmo salar</name>
    <name type="common">Atlantic salmon</name>
    <dbReference type="NCBI Taxonomy" id="8030"/>
    <lineage>
        <taxon>Eukaryota</taxon>
        <taxon>Metazoa</taxon>
        <taxon>Chordata</taxon>
        <taxon>Craniata</taxon>
        <taxon>Vertebrata</taxon>
        <taxon>Euteleostomi</taxon>
        <taxon>Actinopterygii</taxon>
        <taxon>Neopterygii</taxon>
        <taxon>Teleostei</taxon>
        <taxon>Protacanthopterygii</taxon>
        <taxon>Salmoniformes</taxon>
        <taxon>Salmonidae</taxon>
        <taxon>Salmoninae</taxon>
        <taxon>Salmo</taxon>
    </lineage>
</organism>
<evidence type="ECO:0000259" key="3">
    <source>
        <dbReference type="Pfam" id="PF25770"/>
    </source>
</evidence>
<dbReference type="RefSeq" id="XP_045544597.1">
    <property type="nucleotide sequence ID" value="XM_045688641.1"/>
</dbReference>
<protein>
    <submittedName>
        <fullName evidence="5 6">Centrosomal protein of 152 kDa isoform X1</fullName>
    </submittedName>
</protein>
<feature type="coiled-coil region" evidence="1">
    <location>
        <begin position="670"/>
        <end position="711"/>
    </location>
</feature>
<evidence type="ECO:0000313" key="4">
    <source>
        <dbReference type="Proteomes" id="UP001652741"/>
    </source>
</evidence>
<dbReference type="Proteomes" id="UP001652741">
    <property type="component" value="Chromosome ssa10"/>
</dbReference>
<dbReference type="RefSeq" id="XP_045544598.1">
    <property type="nucleotide sequence ID" value="XM_045688642.1"/>
</dbReference>
<evidence type="ECO:0000256" key="2">
    <source>
        <dbReference type="SAM" id="MobiDB-lite"/>
    </source>
</evidence>
<evidence type="ECO:0000313" key="7">
    <source>
        <dbReference type="RefSeq" id="XP_045544599.1"/>
    </source>
</evidence>